<dbReference type="SUPFAM" id="SSF52402">
    <property type="entry name" value="Adenine nucleotide alpha hydrolases-like"/>
    <property type="match status" value="1"/>
</dbReference>
<reference evidence="2" key="1">
    <citation type="journal article" date="2015" name="Nature">
        <title>Complex archaea that bridge the gap between prokaryotes and eukaryotes.</title>
        <authorList>
            <person name="Spang A."/>
            <person name="Saw J.H."/>
            <person name="Jorgensen S.L."/>
            <person name="Zaremba-Niedzwiedzka K."/>
            <person name="Martijn J."/>
            <person name="Lind A.E."/>
            <person name="van Eijk R."/>
            <person name="Schleper C."/>
            <person name="Guy L."/>
            <person name="Ettema T.J."/>
        </authorList>
    </citation>
    <scope>NUCLEOTIDE SEQUENCE</scope>
</reference>
<dbReference type="InterPro" id="IPR014729">
    <property type="entry name" value="Rossmann-like_a/b/a_fold"/>
</dbReference>
<evidence type="ECO:0000313" key="2">
    <source>
        <dbReference type="EMBL" id="KKN82475.1"/>
    </source>
</evidence>
<proteinExistence type="predicted"/>
<dbReference type="InterPro" id="IPR050128">
    <property type="entry name" value="Sulfate_adenylyltrnsfr_sub2"/>
</dbReference>
<feature type="domain" description="Phosphoadenosine phosphosulphate reductase" evidence="1">
    <location>
        <begin position="34"/>
        <end position="231"/>
    </location>
</feature>
<organism evidence="2">
    <name type="scientific">marine sediment metagenome</name>
    <dbReference type="NCBI Taxonomy" id="412755"/>
    <lineage>
        <taxon>unclassified sequences</taxon>
        <taxon>metagenomes</taxon>
        <taxon>ecological metagenomes</taxon>
    </lineage>
</organism>
<dbReference type="EMBL" id="LAZR01000200">
    <property type="protein sequence ID" value="KKN82475.1"/>
    <property type="molecule type" value="Genomic_DNA"/>
</dbReference>
<sequence>MTTTKNQPSFDFGPCERVVPPEIIELRDAGALFVINHSAGKDSQAMTAVVRALVPDDQILVIHADLGRVEWPGNLEHIRSTTKGLSLIVCRNENKDFLSMVENRRMFPPPKNRQCTSDLKQGPINREIARHLKANPRFRGQVVDCIGIRAQESPGRAKKDALVNDSRRERDAKASRGAKLAKAAAGREWWTWLPIHDFSIDEVWKTIEAAGQKRHYAYELGMSRLSCCFCIMSNASDLTTAAMAMPDLYREYVETERRIGQTMMMPGKAGKRTLEDITGIKIDERIAA</sequence>
<gene>
    <name evidence="2" type="ORF">LCGC14_0308970</name>
</gene>
<evidence type="ECO:0000259" key="1">
    <source>
        <dbReference type="Pfam" id="PF01507"/>
    </source>
</evidence>
<dbReference type="InterPro" id="IPR002500">
    <property type="entry name" value="PAPS_reduct_dom"/>
</dbReference>
<dbReference type="PANTHER" id="PTHR43196:SF2">
    <property type="entry name" value="PHOSPHOADENOSINE PHOSPHOSULFATE REDUCTASE"/>
    <property type="match status" value="1"/>
</dbReference>
<comment type="caution">
    <text evidence="2">The sequence shown here is derived from an EMBL/GenBank/DDBJ whole genome shotgun (WGS) entry which is preliminary data.</text>
</comment>
<dbReference type="GO" id="GO:0003824">
    <property type="term" value="F:catalytic activity"/>
    <property type="evidence" value="ECO:0007669"/>
    <property type="project" value="InterPro"/>
</dbReference>
<name>A0A0F9TMX2_9ZZZZ</name>
<dbReference type="AlphaFoldDB" id="A0A0F9TMX2"/>
<accession>A0A0F9TMX2</accession>
<protein>
    <recommendedName>
        <fullName evidence="1">Phosphoadenosine phosphosulphate reductase domain-containing protein</fullName>
    </recommendedName>
</protein>
<dbReference type="PANTHER" id="PTHR43196">
    <property type="entry name" value="SULFATE ADENYLYLTRANSFERASE SUBUNIT 2"/>
    <property type="match status" value="1"/>
</dbReference>
<dbReference type="Pfam" id="PF01507">
    <property type="entry name" value="PAPS_reduct"/>
    <property type="match status" value="1"/>
</dbReference>
<dbReference type="Gene3D" id="3.40.50.620">
    <property type="entry name" value="HUPs"/>
    <property type="match status" value="1"/>
</dbReference>